<gene>
    <name evidence="3" type="ORF">CLV40_10692</name>
</gene>
<keyword evidence="4" id="KW-1185">Reference proteome</keyword>
<protein>
    <submittedName>
        <fullName evidence="3">GUN4-like protein</fullName>
    </submittedName>
</protein>
<dbReference type="InterPro" id="IPR037215">
    <property type="entry name" value="GUN4-like_sf"/>
</dbReference>
<dbReference type="Proteomes" id="UP000239203">
    <property type="component" value="Unassembled WGS sequence"/>
</dbReference>
<dbReference type="EMBL" id="PTIX01000006">
    <property type="protein sequence ID" value="PPK67862.1"/>
    <property type="molecule type" value="Genomic_DNA"/>
</dbReference>
<accession>A0A2S6GRJ6</accession>
<dbReference type="AlphaFoldDB" id="A0A2S6GRJ6"/>
<evidence type="ECO:0000313" key="3">
    <source>
        <dbReference type="EMBL" id="PPK67862.1"/>
    </source>
</evidence>
<evidence type="ECO:0000313" key="4">
    <source>
        <dbReference type="Proteomes" id="UP000239203"/>
    </source>
</evidence>
<reference evidence="3 4" key="1">
    <citation type="submission" date="2018-02" db="EMBL/GenBank/DDBJ databases">
        <title>Genomic Encyclopedia of Archaeal and Bacterial Type Strains, Phase II (KMG-II): from individual species to whole genera.</title>
        <authorList>
            <person name="Goeker M."/>
        </authorList>
    </citation>
    <scope>NUCLEOTIDE SEQUENCE [LARGE SCALE GENOMIC DNA]</scope>
    <source>
        <strain evidence="3 4">YU 961-1</strain>
    </source>
</reference>
<organism evidence="3 4">
    <name type="scientific">Actinokineospora auranticolor</name>
    <dbReference type="NCBI Taxonomy" id="155976"/>
    <lineage>
        <taxon>Bacteria</taxon>
        <taxon>Bacillati</taxon>
        <taxon>Actinomycetota</taxon>
        <taxon>Actinomycetes</taxon>
        <taxon>Pseudonocardiales</taxon>
        <taxon>Pseudonocardiaceae</taxon>
        <taxon>Actinokineospora</taxon>
    </lineage>
</organism>
<sequence length="391" mass="43601">MPPGLYKRVAIGVDIRDYHRFTHWEQDEVQRALNRVLDLAAAAAYLDRGQWERDSAGDGEVALLPGDVNLVPVVRDFPMTLDRALADHNRANPTRSLQLRLAMVFDVFSPADLGWAGVGMTVLNRLLNAQQARAALVDVPTATVVQILCGKLFEAAVEPEMHGLRRADFTNVIVHSRQKGFHQAAHLRVIGHAPPLPPPKPRNLADVVAELATPEPVRPADPDPPKPPERPPSPPLGPAVEKAVAAVAAALSHDDVLAADNLTTMAVLEAVDRTLQGTVRTADGPNLPLALFAALDKPWSEFSGDRWGFRAQRHLLAGLGLRDSRFDELCERLGWWSDDPARRYPGFTARATRDRPFYPTLRHPDRECFPEWRDEWKRTVMTVHQRIQDWE</sequence>
<evidence type="ECO:0000256" key="1">
    <source>
        <dbReference type="SAM" id="MobiDB-lite"/>
    </source>
</evidence>
<proteinExistence type="predicted"/>
<evidence type="ECO:0000259" key="2">
    <source>
        <dbReference type="Pfam" id="PF05419"/>
    </source>
</evidence>
<dbReference type="SUPFAM" id="SSF140869">
    <property type="entry name" value="GUN4-like"/>
    <property type="match status" value="1"/>
</dbReference>
<comment type="caution">
    <text evidence="3">The sequence shown here is derived from an EMBL/GenBank/DDBJ whole genome shotgun (WGS) entry which is preliminary data.</text>
</comment>
<dbReference type="InterPro" id="IPR008629">
    <property type="entry name" value="GUN4-like"/>
</dbReference>
<feature type="compositionally biased region" description="Basic and acidic residues" evidence="1">
    <location>
        <begin position="218"/>
        <end position="229"/>
    </location>
</feature>
<name>A0A2S6GRJ6_9PSEU</name>
<feature type="domain" description="GUN4-like" evidence="2">
    <location>
        <begin position="247"/>
        <end position="348"/>
    </location>
</feature>
<feature type="region of interest" description="Disordered" evidence="1">
    <location>
        <begin position="215"/>
        <end position="238"/>
    </location>
</feature>
<dbReference type="Pfam" id="PF05419">
    <property type="entry name" value="GUN4"/>
    <property type="match status" value="1"/>
</dbReference>